<feature type="transmembrane region" description="Helical" evidence="1">
    <location>
        <begin position="14"/>
        <end position="33"/>
    </location>
</feature>
<reference evidence="2 3" key="1">
    <citation type="submission" date="2019-08" db="EMBL/GenBank/DDBJ databases">
        <title>Draft genome analysis of Rheinheimera tangshanensis isolated from the roots of fresh rice plants (Oryza sativa).</title>
        <authorList>
            <person name="Yu Q."/>
            <person name="Qi Y."/>
            <person name="Zhang H."/>
            <person name="Pu J."/>
        </authorList>
    </citation>
    <scope>NUCLEOTIDE SEQUENCE [LARGE SCALE GENOMIC DNA]</scope>
    <source>
        <strain evidence="2 3">JA3-B52</strain>
    </source>
</reference>
<proteinExistence type="predicted"/>
<keyword evidence="1" id="KW-0812">Transmembrane</keyword>
<feature type="transmembrane region" description="Helical" evidence="1">
    <location>
        <begin position="94"/>
        <end position="115"/>
    </location>
</feature>
<dbReference type="AlphaFoldDB" id="A0A5C8LP03"/>
<dbReference type="RefSeq" id="WP_147905497.1">
    <property type="nucleotide sequence ID" value="NZ_BAAAGC010000006.1"/>
</dbReference>
<protein>
    <submittedName>
        <fullName evidence="2">Uncharacterized protein</fullName>
    </submittedName>
</protein>
<accession>A0A5C8LP03</accession>
<keyword evidence="1" id="KW-1133">Transmembrane helix</keyword>
<keyword evidence="3" id="KW-1185">Reference proteome</keyword>
<organism evidence="2 3">
    <name type="scientific">Rheinheimera tangshanensis</name>
    <dbReference type="NCBI Taxonomy" id="400153"/>
    <lineage>
        <taxon>Bacteria</taxon>
        <taxon>Pseudomonadati</taxon>
        <taxon>Pseudomonadota</taxon>
        <taxon>Gammaproteobacteria</taxon>
        <taxon>Chromatiales</taxon>
        <taxon>Chromatiaceae</taxon>
        <taxon>Rheinheimera</taxon>
    </lineage>
</organism>
<sequence length="120" mass="13537">MDFLNRHLWLKRTLMFLAILVAAPFAGYLLLFIEVVGLEVAFTCLLILINPFLTWLKMHVDDIRTTFRAISNNLHKHIMASPVVYFSHAASSTALFAITGVIFVSVAVWLPLFIVGARYA</sequence>
<name>A0A5C8LP03_9GAMM</name>
<evidence type="ECO:0000256" key="1">
    <source>
        <dbReference type="SAM" id="Phobius"/>
    </source>
</evidence>
<keyword evidence="1" id="KW-0472">Membrane</keyword>
<dbReference type="EMBL" id="VRLR01000018">
    <property type="protein sequence ID" value="TXK77693.1"/>
    <property type="molecule type" value="Genomic_DNA"/>
</dbReference>
<gene>
    <name evidence="2" type="ORF">FU839_18015</name>
</gene>
<dbReference type="OrthoDB" id="9904707at2"/>
<evidence type="ECO:0000313" key="2">
    <source>
        <dbReference type="EMBL" id="TXK77693.1"/>
    </source>
</evidence>
<dbReference type="Proteomes" id="UP000321814">
    <property type="component" value="Unassembled WGS sequence"/>
</dbReference>
<comment type="caution">
    <text evidence="2">The sequence shown here is derived from an EMBL/GenBank/DDBJ whole genome shotgun (WGS) entry which is preliminary data.</text>
</comment>
<evidence type="ECO:0000313" key="3">
    <source>
        <dbReference type="Proteomes" id="UP000321814"/>
    </source>
</evidence>